<dbReference type="SUPFAM" id="SSF56112">
    <property type="entry name" value="Protein kinase-like (PK-like)"/>
    <property type="match status" value="1"/>
</dbReference>
<proteinExistence type="predicted"/>
<organism evidence="2">
    <name type="scientific">Streptomyces sp. NBC_00060</name>
    <dbReference type="NCBI Taxonomy" id="2975636"/>
    <lineage>
        <taxon>Bacteria</taxon>
        <taxon>Bacillati</taxon>
        <taxon>Actinomycetota</taxon>
        <taxon>Actinomycetes</taxon>
        <taxon>Kitasatosporales</taxon>
        <taxon>Streptomycetaceae</taxon>
        <taxon>Streptomyces</taxon>
    </lineage>
</organism>
<dbReference type="AlphaFoldDB" id="A0AAU2HCW9"/>
<dbReference type="EMBL" id="CP108253">
    <property type="protein sequence ID" value="WTU38178.1"/>
    <property type="molecule type" value="Genomic_DNA"/>
</dbReference>
<dbReference type="InterPro" id="IPR011009">
    <property type="entry name" value="Kinase-like_dom_sf"/>
</dbReference>
<name>A0AAU2HCW9_9ACTN</name>
<dbReference type="Gene3D" id="1.10.510.10">
    <property type="entry name" value="Transferase(Phosphotransferase) domain 1"/>
    <property type="match status" value="1"/>
</dbReference>
<gene>
    <name evidence="1" type="ORF">OHV25_00550</name>
    <name evidence="2" type="ORF">OHV25_39290</name>
</gene>
<accession>A0AAU2HCW9</accession>
<evidence type="ECO:0000313" key="1">
    <source>
        <dbReference type="EMBL" id="WTU38178.1"/>
    </source>
</evidence>
<dbReference type="EMBL" id="CP108253">
    <property type="protein sequence ID" value="WTU45180.1"/>
    <property type="molecule type" value="Genomic_DNA"/>
</dbReference>
<protein>
    <submittedName>
        <fullName evidence="2">Aminoglycoside phosphotransferase family protein</fullName>
    </submittedName>
</protein>
<sequence length="301" mass="33692">MTHVVIAPGGFDKSEMQQVLQQACAVVGLDHGDARLLRGHTNAVILLEREQTVVKIARRGTRTEDVVRTVAFVRHLMDLGFPTVALHPIGQPVIIDGHAATFWHYLPQPPHPVTAAQLARPLHALHTLAAPPLTLPRHDNLAAIRRSLATTSWLPGRTLAFLNDYADQLAHALTTVDFALRDGVIQGDPQHRNALHTGHGEAVLCDWDTVTRGQPEWDLVTVEIHCRRFGHGQQHYQAFADTYGFDITRWPGYPILAAIRELRMITTNARKVPQAPSSQREVERRIAALQSHDRQLRWNIL</sequence>
<evidence type="ECO:0000313" key="2">
    <source>
        <dbReference type="EMBL" id="WTU45180.1"/>
    </source>
</evidence>
<reference evidence="2" key="1">
    <citation type="submission" date="2022-10" db="EMBL/GenBank/DDBJ databases">
        <title>The complete genomes of actinobacterial strains from the NBC collection.</title>
        <authorList>
            <person name="Joergensen T.S."/>
            <person name="Alvarez Arevalo M."/>
            <person name="Sterndorff E.B."/>
            <person name="Faurdal D."/>
            <person name="Vuksanovic O."/>
            <person name="Mourched A.-S."/>
            <person name="Charusanti P."/>
            <person name="Shaw S."/>
            <person name="Blin K."/>
            <person name="Weber T."/>
        </authorList>
    </citation>
    <scope>NUCLEOTIDE SEQUENCE</scope>
    <source>
        <strain evidence="2">NBC_00060</strain>
    </source>
</reference>